<dbReference type="InterPro" id="IPR012338">
    <property type="entry name" value="Beta-lactam/transpept-like"/>
</dbReference>
<dbReference type="EMBL" id="DYVY01000127">
    <property type="protein sequence ID" value="HJF94705.1"/>
    <property type="molecule type" value="Genomic_DNA"/>
</dbReference>
<comment type="caution">
    <text evidence="12">The sequence shown here is derived from an EMBL/GenBank/DDBJ whole genome shotgun (WGS) entry which is preliminary data.</text>
</comment>
<keyword evidence="3 12" id="KW-0378">Hydrolase</keyword>
<dbReference type="Pfam" id="PF00768">
    <property type="entry name" value="Peptidase_S11"/>
    <property type="match status" value="1"/>
</dbReference>
<evidence type="ECO:0000313" key="12">
    <source>
        <dbReference type="EMBL" id="HJF94705.1"/>
    </source>
</evidence>
<proteinExistence type="inferred from homology"/>
<evidence type="ECO:0000256" key="1">
    <source>
        <dbReference type="ARBA" id="ARBA00007164"/>
    </source>
</evidence>
<dbReference type="GO" id="GO:0009002">
    <property type="term" value="F:serine-type D-Ala-D-Ala carboxypeptidase activity"/>
    <property type="evidence" value="ECO:0007669"/>
    <property type="project" value="InterPro"/>
</dbReference>
<dbReference type="GO" id="GO:0071555">
    <property type="term" value="P:cell wall organization"/>
    <property type="evidence" value="ECO:0007669"/>
    <property type="project" value="UniProtKB-KW"/>
</dbReference>
<accession>A0A921LE76</accession>
<evidence type="ECO:0000256" key="2">
    <source>
        <dbReference type="ARBA" id="ARBA00022729"/>
    </source>
</evidence>
<evidence type="ECO:0000256" key="10">
    <source>
        <dbReference type="SAM" id="SignalP"/>
    </source>
</evidence>
<feature type="chain" id="PRO_5038802085" evidence="10">
    <location>
        <begin position="27"/>
        <end position="324"/>
    </location>
</feature>
<keyword evidence="4" id="KW-0133">Cell shape</keyword>
<name>A0A921LE76_9FIRM</name>
<gene>
    <name evidence="12" type="ORF">K8V82_07920</name>
</gene>
<dbReference type="InterPro" id="IPR001967">
    <property type="entry name" value="Peptidase_S11_N"/>
</dbReference>
<dbReference type="GO" id="GO:0008360">
    <property type="term" value="P:regulation of cell shape"/>
    <property type="evidence" value="ECO:0007669"/>
    <property type="project" value="UniProtKB-KW"/>
</dbReference>
<dbReference type="Gene3D" id="3.40.710.10">
    <property type="entry name" value="DD-peptidase/beta-lactamase superfamily"/>
    <property type="match status" value="1"/>
</dbReference>
<keyword evidence="2 10" id="KW-0732">Signal</keyword>
<dbReference type="GO" id="GO:0006508">
    <property type="term" value="P:proteolysis"/>
    <property type="evidence" value="ECO:0007669"/>
    <property type="project" value="InterPro"/>
</dbReference>
<dbReference type="PANTHER" id="PTHR21581:SF6">
    <property type="entry name" value="TRAFFICKING PROTEIN PARTICLE COMPLEX SUBUNIT 12"/>
    <property type="match status" value="1"/>
</dbReference>
<comment type="similarity">
    <text evidence="1 9">Belongs to the peptidase S11 family.</text>
</comment>
<sequence length="324" mass="34520">MKCTGKKIVLTGSLCALLLAVTGCGANDAVLSYEKENYSKNIYQAELFAEDLCVSAEDVSLEGFDGDSSLHAMGLFNVTDGEVIYGQDLFTRLYPASTTKILTALVAIKNSNLDDVVTVSSAASASSFSWDASIAGLQTGDQLTLRDLLYGLMLPSGNDSAVAIAEYVGGTEENFMEMVNEEAQNLMATGTHFVTPNGLHDEDHYTTAYDMYLIFNEAVKYDEFVDIISADSYTAQITGADGAVRSVTWKPTSFYARGEAALPTGATVIGGKTGYTGEAGNCLVLLDQAADGDYYISIVMGAADKPLLYQDMTALIDQIPSLEG</sequence>
<dbReference type="PRINTS" id="PR00725">
    <property type="entry name" value="DADACBPTASE1"/>
</dbReference>
<evidence type="ECO:0000256" key="7">
    <source>
        <dbReference type="PIRSR" id="PIRSR618044-1"/>
    </source>
</evidence>
<evidence type="ECO:0000256" key="9">
    <source>
        <dbReference type="RuleBase" id="RU004016"/>
    </source>
</evidence>
<feature type="active site" evidence="7">
    <location>
        <position position="156"/>
    </location>
</feature>
<evidence type="ECO:0000256" key="4">
    <source>
        <dbReference type="ARBA" id="ARBA00022960"/>
    </source>
</evidence>
<protein>
    <submittedName>
        <fullName evidence="12">Serine hydrolase</fullName>
    </submittedName>
</protein>
<evidence type="ECO:0000313" key="13">
    <source>
        <dbReference type="Proteomes" id="UP000769156"/>
    </source>
</evidence>
<dbReference type="PANTHER" id="PTHR21581">
    <property type="entry name" value="D-ALANYL-D-ALANINE CARBOXYPEPTIDASE"/>
    <property type="match status" value="1"/>
</dbReference>
<dbReference type="GO" id="GO:0009252">
    <property type="term" value="P:peptidoglycan biosynthetic process"/>
    <property type="evidence" value="ECO:0007669"/>
    <property type="project" value="UniProtKB-KW"/>
</dbReference>
<evidence type="ECO:0000256" key="5">
    <source>
        <dbReference type="ARBA" id="ARBA00022984"/>
    </source>
</evidence>
<evidence type="ECO:0000256" key="6">
    <source>
        <dbReference type="ARBA" id="ARBA00023316"/>
    </source>
</evidence>
<evidence type="ECO:0000259" key="11">
    <source>
        <dbReference type="Pfam" id="PF00768"/>
    </source>
</evidence>
<organism evidence="12 13">
    <name type="scientific">Lachnoclostridium phocaeense</name>
    <dbReference type="NCBI Taxonomy" id="1871021"/>
    <lineage>
        <taxon>Bacteria</taxon>
        <taxon>Bacillati</taxon>
        <taxon>Bacillota</taxon>
        <taxon>Clostridia</taxon>
        <taxon>Lachnospirales</taxon>
        <taxon>Lachnospiraceae</taxon>
    </lineage>
</organism>
<feature type="signal peptide" evidence="10">
    <location>
        <begin position="1"/>
        <end position="26"/>
    </location>
</feature>
<feature type="active site" description="Acyl-ester intermediate" evidence="7">
    <location>
        <position position="97"/>
    </location>
</feature>
<feature type="binding site" evidence="8">
    <location>
        <position position="272"/>
    </location>
    <ligand>
        <name>substrate</name>
    </ligand>
</feature>
<evidence type="ECO:0000256" key="3">
    <source>
        <dbReference type="ARBA" id="ARBA00022801"/>
    </source>
</evidence>
<dbReference type="InterPro" id="IPR018044">
    <property type="entry name" value="Peptidase_S11"/>
</dbReference>
<feature type="active site" description="Proton acceptor" evidence="7">
    <location>
        <position position="100"/>
    </location>
</feature>
<dbReference type="Proteomes" id="UP000769156">
    <property type="component" value="Unassembled WGS sequence"/>
</dbReference>
<feature type="domain" description="Peptidase S11 D-alanyl-D-alanine carboxypeptidase A N-terminal" evidence="11">
    <location>
        <begin position="76"/>
        <end position="303"/>
    </location>
</feature>
<reference evidence="12" key="2">
    <citation type="submission" date="2021-09" db="EMBL/GenBank/DDBJ databases">
        <authorList>
            <person name="Gilroy R."/>
        </authorList>
    </citation>
    <scope>NUCLEOTIDE SEQUENCE</scope>
    <source>
        <strain evidence="12">ChiSjej5B23-16112</strain>
    </source>
</reference>
<keyword evidence="5" id="KW-0573">Peptidoglycan synthesis</keyword>
<keyword evidence="6" id="KW-0961">Cell wall biogenesis/degradation</keyword>
<dbReference type="AlphaFoldDB" id="A0A921LE76"/>
<dbReference type="SUPFAM" id="SSF56601">
    <property type="entry name" value="beta-lactamase/transpeptidase-like"/>
    <property type="match status" value="1"/>
</dbReference>
<evidence type="ECO:0000256" key="8">
    <source>
        <dbReference type="PIRSR" id="PIRSR618044-2"/>
    </source>
</evidence>
<reference evidence="12" key="1">
    <citation type="journal article" date="2021" name="PeerJ">
        <title>Extensive microbial diversity within the chicken gut microbiome revealed by metagenomics and culture.</title>
        <authorList>
            <person name="Gilroy R."/>
            <person name="Ravi A."/>
            <person name="Getino M."/>
            <person name="Pursley I."/>
            <person name="Horton D.L."/>
            <person name="Alikhan N.F."/>
            <person name="Baker D."/>
            <person name="Gharbi K."/>
            <person name="Hall N."/>
            <person name="Watson M."/>
            <person name="Adriaenssens E.M."/>
            <person name="Foster-Nyarko E."/>
            <person name="Jarju S."/>
            <person name="Secka A."/>
            <person name="Antonio M."/>
            <person name="Oren A."/>
            <person name="Chaudhuri R.R."/>
            <person name="La Ragione R."/>
            <person name="Hildebrand F."/>
            <person name="Pallen M.J."/>
        </authorList>
    </citation>
    <scope>NUCLEOTIDE SEQUENCE</scope>
    <source>
        <strain evidence="12">ChiSjej5B23-16112</strain>
    </source>
</reference>
<dbReference type="PROSITE" id="PS51257">
    <property type="entry name" value="PROKAR_LIPOPROTEIN"/>
    <property type="match status" value="1"/>
</dbReference>